<evidence type="ECO:0000313" key="3">
    <source>
        <dbReference type="Proteomes" id="UP000887458"/>
    </source>
</evidence>
<reference evidence="2 3" key="2">
    <citation type="journal article" date="2022" name="Mol. Biol. Evol.">
        <title>Comparative Genomics Reveals Insights into the Divergent Evolution of Astigmatic Mites and Household Pest Adaptations.</title>
        <authorList>
            <person name="Xiong Q."/>
            <person name="Wan A.T."/>
            <person name="Liu X."/>
            <person name="Fung C.S."/>
            <person name="Xiao X."/>
            <person name="Malainual N."/>
            <person name="Hou J."/>
            <person name="Wang L."/>
            <person name="Wang M."/>
            <person name="Yang K.Y."/>
            <person name="Cui Y."/>
            <person name="Leung E.L."/>
            <person name="Nong W."/>
            <person name="Shin S.K."/>
            <person name="Au S.W."/>
            <person name="Jeong K.Y."/>
            <person name="Chew F.T."/>
            <person name="Hui J.H."/>
            <person name="Leung T.F."/>
            <person name="Tungtrongchitr A."/>
            <person name="Zhong N."/>
            <person name="Liu Z."/>
            <person name="Tsui S.K."/>
        </authorList>
    </citation>
    <scope>NUCLEOTIDE SEQUENCE [LARGE SCALE GENOMIC DNA]</scope>
    <source>
        <strain evidence="2">Derp</strain>
    </source>
</reference>
<feature type="region of interest" description="Disordered" evidence="1">
    <location>
        <begin position="1"/>
        <end position="37"/>
    </location>
</feature>
<dbReference type="EMBL" id="NJHN03000032">
    <property type="protein sequence ID" value="KAH9423310.1"/>
    <property type="molecule type" value="Genomic_DNA"/>
</dbReference>
<comment type="caution">
    <text evidence="2">The sequence shown here is derived from an EMBL/GenBank/DDBJ whole genome shotgun (WGS) entry which is preliminary data.</text>
</comment>
<gene>
    <name evidence="2" type="ORF">DERP_003588</name>
</gene>
<keyword evidence="3" id="KW-1185">Reference proteome</keyword>
<sequence>MYRKKLKSNLNPQTPTTSKTFRPVIHSNSFNNPVQSTSTTTKQDFDFSLNDSTFSIRSRITNNLNSTTITTTPATTNEKRKSLFSDFDLSDIKLDDSFKSFTNGRQCTKPSEIHYKRTRSLFLDIEELLLKEICGYRKIQQQQQQQEKL</sequence>
<evidence type="ECO:0000313" key="2">
    <source>
        <dbReference type="EMBL" id="KAH9423310.1"/>
    </source>
</evidence>
<proteinExistence type="predicted"/>
<organism evidence="2 3">
    <name type="scientific">Dermatophagoides pteronyssinus</name>
    <name type="common">European house dust mite</name>
    <dbReference type="NCBI Taxonomy" id="6956"/>
    <lineage>
        <taxon>Eukaryota</taxon>
        <taxon>Metazoa</taxon>
        <taxon>Ecdysozoa</taxon>
        <taxon>Arthropoda</taxon>
        <taxon>Chelicerata</taxon>
        <taxon>Arachnida</taxon>
        <taxon>Acari</taxon>
        <taxon>Acariformes</taxon>
        <taxon>Sarcoptiformes</taxon>
        <taxon>Astigmata</taxon>
        <taxon>Psoroptidia</taxon>
        <taxon>Analgoidea</taxon>
        <taxon>Pyroglyphidae</taxon>
        <taxon>Dermatophagoidinae</taxon>
        <taxon>Dermatophagoides</taxon>
    </lineage>
</organism>
<reference evidence="2 3" key="1">
    <citation type="journal article" date="2018" name="J. Allergy Clin. Immunol.">
        <title>High-quality assembly of Dermatophagoides pteronyssinus genome and transcriptome reveals a wide range of novel allergens.</title>
        <authorList>
            <person name="Liu X.Y."/>
            <person name="Yang K.Y."/>
            <person name="Wang M.Q."/>
            <person name="Kwok J.S."/>
            <person name="Zeng X."/>
            <person name="Yang Z."/>
            <person name="Xiao X.J."/>
            <person name="Lau C.P."/>
            <person name="Li Y."/>
            <person name="Huang Z.M."/>
            <person name="Ba J.G."/>
            <person name="Yim A.K."/>
            <person name="Ouyang C.Y."/>
            <person name="Ngai S.M."/>
            <person name="Chan T.F."/>
            <person name="Leung E.L."/>
            <person name="Liu L."/>
            <person name="Liu Z.G."/>
            <person name="Tsui S.K."/>
        </authorList>
    </citation>
    <scope>NUCLEOTIDE SEQUENCE [LARGE SCALE GENOMIC DNA]</scope>
    <source>
        <strain evidence="2">Derp</strain>
    </source>
</reference>
<protein>
    <submittedName>
        <fullName evidence="2">Uncharacterized protein</fullName>
    </submittedName>
</protein>
<accession>A0ABQ8JLS8</accession>
<dbReference type="Proteomes" id="UP000887458">
    <property type="component" value="Unassembled WGS sequence"/>
</dbReference>
<evidence type="ECO:0000256" key="1">
    <source>
        <dbReference type="SAM" id="MobiDB-lite"/>
    </source>
</evidence>
<name>A0ABQ8JLS8_DERPT</name>
<feature type="compositionally biased region" description="Polar residues" evidence="1">
    <location>
        <begin position="8"/>
        <end position="37"/>
    </location>
</feature>